<sequence length="104" mass="11964">MDRNTVKTWHVNAILAGVFATSSVPHHFNFYVVKMVYFTCVIVNAPQPPCSRPKRLDRVTAETRWRIPTMVSHDPSRVKEDTAGKPVWTVSFIIQEDYSRTSLE</sequence>
<reference evidence="1" key="1">
    <citation type="submission" date="2022-01" db="EMBL/GenBank/DDBJ databases">
        <authorList>
            <person name="Braso-Vives M."/>
        </authorList>
    </citation>
    <scope>NUCLEOTIDE SEQUENCE</scope>
</reference>
<evidence type="ECO:0000313" key="2">
    <source>
        <dbReference type="Proteomes" id="UP000838412"/>
    </source>
</evidence>
<accession>A0A8K0EG62</accession>
<gene>
    <name evidence="1" type="primary">Hypp7991</name>
    <name evidence="1" type="ORF">BLAG_LOCUS9294</name>
</gene>
<dbReference type="EMBL" id="OV696701">
    <property type="protein sequence ID" value="CAH1247702.1"/>
    <property type="molecule type" value="Genomic_DNA"/>
</dbReference>
<proteinExistence type="predicted"/>
<organism evidence="1 2">
    <name type="scientific">Branchiostoma lanceolatum</name>
    <name type="common">Common lancelet</name>
    <name type="synonym">Amphioxus lanceolatum</name>
    <dbReference type="NCBI Taxonomy" id="7740"/>
    <lineage>
        <taxon>Eukaryota</taxon>
        <taxon>Metazoa</taxon>
        <taxon>Chordata</taxon>
        <taxon>Cephalochordata</taxon>
        <taxon>Leptocardii</taxon>
        <taxon>Amphioxiformes</taxon>
        <taxon>Branchiostomatidae</taxon>
        <taxon>Branchiostoma</taxon>
    </lineage>
</organism>
<protein>
    <submittedName>
        <fullName evidence="1">Hypp7991 protein</fullName>
    </submittedName>
</protein>
<dbReference type="Proteomes" id="UP000838412">
    <property type="component" value="Chromosome 16"/>
</dbReference>
<keyword evidence="2" id="KW-1185">Reference proteome</keyword>
<dbReference type="AlphaFoldDB" id="A0A8K0EG62"/>
<name>A0A8K0EG62_BRALA</name>
<evidence type="ECO:0000313" key="1">
    <source>
        <dbReference type="EMBL" id="CAH1247702.1"/>
    </source>
</evidence>